<accession>A0A8H8DFL8</accession>
<gene>
    <name evidence="1" type="ORF">BJ554DRAFT_3331</name>
</gene>
<reference evidence="1 2" key="1">
    <citation type="journal article" name="Sci. Rep.">
        <title>Genome-scale phylogenetic analyses confirm Olpidium as the closest living zoosporic fungus to the non-flagellated, terrestrial fungi.</title>
        <authorList>
            <person name="Chang Y."/>
            <person name="Rochon D."/>
            <person name="Sekimoto S."/>
            <person name="Wang Y."/>
            <person name="Chovatia M."/>
            <person name="Sandor L."/>
            <person name="Salamov A."/>
            <person name="Grigoriev I.V."/>
            <person name="Stajich J.E."/>
            <person name="Spatafora J.W."/>
        </authorList>
    </citation>
    <scope>NUCLEOTIDE SEQUENCE [LARGE SCALE GENOMIC DNA]</scope>
    <source>
        <strain evidence="1">S191</strain>
    </source>
</reference>
<keyword evidence="2" id="KW-1185">Reference proteome</keyword>
<dbReference type="Proteomes" id="UP000673691">
    <property type="component" value="Unassembled WGS sequence"/>
</dbReference>
<name>A0A8H8DFL8_9FUNG</name>
<comment type="caution">
    <text evidence="1">The sequence shown here is derived from an EMBL/GenBank/DDBJ whole genome shotgun (WGS) entry which is preliminary data.</text>
</comment>
<feature type="non-terminal residue" evidence="1">
    <location>
        <position position="1"/>
    </location>
</feature>
<evidence type="ECO:0000313" key="1">
    <source>
        <dbReference type="EMBL" id="KAG5456819.1"/>
    </source>
</evidence>
<proteinExistence type="predicted"/>
<organism evidence="1 2">
    <name type="scientific">Olpidium bornovanus</name>
    <dbReference type="NCBI Taxonomy" id="278681"/>
    <lineage>
        <taxon>Eukaryota</taxon>
        <taxon>Fungi</taxon>
        <taxon>Fungi incertae sedis</taxon>
        <taxon>Olpidiomycota</taxon>
        <taxon>Olpidiomycotina</taxon>
        <taxon>Olpidiomycetes</taxon>
        <taxon>Olpidiales</taxon>
        <taxon>Olpidiaceae</taxon>
        <taxon>Olpidium</taxon>
    </lineage>
</organism>
<protein>
    <submittedName>
        <fullName evidence="1">Uncharacterized protein</fullName>
    </submittedName>
</protein>
<dbReference type="EMBL" id="JAEFCI010011104">
    <property type="protein sequence ID" value="KAG5456819.1"/>
    <property type="molecule type" value="Genomic_DNA"/>
</dbReference>
<evidence type="ECO:0000313" key="2">
    <source>
        <dbReference type="Proteomes" id="UP000673691"/>
    </source>
</evidence>
<dbReference type="AlphaFoldDB" id="A0A8H8DFL8"/>
<sequence>ASKISRPQGLPSPQNVAFLLDVQIDQTRANGQVTAFDPTISGVATCSKAVPDAEFGCICILPSMLPRKISADRFGHPAHCAQEPFIDAVLTGVATRNQQRAGSAANLPERTLPCCGVLQGSNAFFQFPARLSRRRADNVRSVHLWLHPNGGEVFAAATADLAGFRSFLPPGGRARCAQRTRQICRKQSDLRTE</sequence>